<feature type="compositionally biased region" description="Basic and acidic residues" evidence="8">
    <location>
        <begin position="588"/>
        <end position="599"/>
    </location>
</feature>
<dbReference type="InterPro" id="IPR008271">
    <property type="entry name" value="Ser/Thr_kinase_AS"/>
</dbReference>
<feature type="binding site" evidence="7">
    <location>
        <position position="45"/>
    </location>
    <ligand>
        <name>ATP</name>
        <dbReference type="ChEBI" id="CHEBI:30616"/>
    </ligand>
</feature>
<dbReference type="Pfam" id="PF00069">
    <property type="entry name" value="Pkinase"/>
    <property type="match status" value="1"/>
</dbReference>
<feature type="transmembrane region" description="Helical" evidence="9">
    <location>
        <begin position="630"/>
        <end position="656"/>
    </location>
</feature>
<feature type="compositionally biased region" description="Basic and acidic residues" evidence="8">
    <location>
        <begin position="500"/>
        <end position="510"/>
    </location>
</feature>
<reference evidence="11 12" key="1">
    <citation type="journal article" date="2019" name="Int. J. Syst. Evol. Microbiol.">
        <title>The Global Catalogue of Microorganisms (GCM) 10K type strain sequencing project: providing services to taxonomists for standard genome sequencing and annotation.</title>
        <authorList>
            <consortium name="The Broad Institute Genomics Platform"/>
            <consortium name="The Broad Institute Genome Sequencing Center for Infectious Disease"/>
            <person name="Wu L."/>
            <person name="Ma J."/>
        </authorList>
    </citation>
    <scope>NUCLEOTIDE SEQUENCE [LARGE SCALE GENOMIC DNA]</scope>
    <source>
        <strain evidence="11 12">JCM 13004</strain>
    </source>
</reference>
<dbReference type="PANTHER" id="PTHR43671">
    <property type="entry name" value="SERINE/THREONINE-PROTEIN KINASE NEK"/>
    <property type="match status" value="1"/>
</dbReference>
<name>A0ABN1WBP5_9ACTN</name>
<dbReference type="PROSITE" id="PS00108">
    <property type="entry name" value="PROTEIN_KINASE_ST"/>
    <property type="match status" value="1"/>
</dbReference>
<keyword evidence="9" id="KW-0472">Membrane</keyword>
<dbReference type="RefSeq" id="WP_344442631.1">
    <property type="nucleotide sequence ID" value="NZ_BAAALF010000057.1"/>
</dbReference>
<protein>
    <recommendedName>
        <fullName evidence="2">non-specific serine/threonine protein kinase</fullName>
        <ecNumber evidence="2">2.7.11.1</ecNumber>
    </recommendedName>
</protein>
<feature type="region of interest" description="Disordered" evidence="8">
    <location>
        <begin position="363"/>
        <end position="406"/>
    </location>
</feature>
<comment type="similarity">
    <text evidence="1">Belongs to the protein kinase superfamily. NEK Ser/Thr protein kinase family. NIMA subfamily.</text>
</comment>
<evidence type="ECO:0000256" key="8">
    <source>
        <dbReference type="SAM" id="MobiDB-lite"/>
    </source>
</evidence>
<dbReference type="SMART" id="SM00220">
    <property type="entry name" value="S_TKc"/>
    <property type="match status" value="1"/>
</dbReference>
<keyword evidence="9" id="KW-1133">Transmembrane helix</keyword>
<dbReference type="InterPro" id="IPR050660">
    <property type="entry name" value="NEK_Ser/Thr_kinase"/>
</dbReference>
<dbReference type="Gene3D" id="1.10.510.10">
    <property type="entry name" value="Transferase(Phosphotransferase) domain 1"/>
    <property type="match status" value="1"/>
</dbReference>
<feature type="compositionally biased region" description="Low complexity" evidence="8">
    <location>
        <begin position="438"/>
        <end position="457"/>
    </location>
</feature>
<gene>
    <name evidence="11" type="ORF">GCM10009665_35400</name>
</gene>
<evidence type="ECO:0000313" key="11">
    <source>
        <dbReference type="EMBL" id="GAA1241558.1"/>
    </source>
</evidence>
<keyword evidence="3" id="KW-0808">Transferase</keyword>
<keyword evidence="6 7" id="KW-0067">ATP-binding</keyword>
<feature type="compositionally biased region" description="Pro residues" evidence="8">
    <location>
        <begin position="381"/>
        <end position="402"/>
    </location>
</feature>
<comment type="caution">
    <text evidence="11">The sequence shown here is derived from an EMBL/GenBank/DDBJ whole genome shotgun (WGS) entry which is preliminary data.</text>
</comment>
<evidence type="ECO:0000256" key="3">
    <source>
        <dbReference type="ARBA" id="ARBA00022679"/>
    </source>
</evidence>
<evidence type="ECO:0000256" key="6">
    <source>
        <dbReference type="ARBA" id="ARBA00022840"/>
    </source>
</evidence>
<evidence type="ECO:0000256" key="1">
    <source>
        <dbReference type="ARBA" id="ARBA00010886"/>
    </source>
</evidence>
<feature type="region of interest" description="Disordered" evidence="8">
    <location>
        <begin position="425"/>
        <end position="626"/>
    </location>
</feature>
<keyword evidence="5" id="KW-0418">Kinase</keyword>
<keyword evidence="12" id="KW-1185">Reference proteome</keyword>
<sequence length="689" mass="72817">MRPVGSKYLLEEALGRGATGTVWRGRVREEAGLPELRAGQTVAVKVLKEELAADPDIVLRFLRERSVLLRLNHPNIVRVRDLVVEGELLALVMDLVDGPDLYRYLRTNGPLSPIAAALLMAQIADALAVSHADGVVHRDLKPANVLLATVHAEGQGEQLHPMLTDFGIARLADSPGITRTSEFVGTPSYVAPESATGQPQTSAVDVYGAGIMLYELVTGRLPFQGDGPIQLLQAHLTQEPVRPPGMPEPLWTVVERCLRKDPAQRPGATSLARALRVVAAGVGVHASPAAVDAALEVGALLLPDERPAEVPSNGQAPAGPGSTVPGGVALGVPPAPVGAYNPAAATQVMPQGSVAAPAMPGAAGYGGPAGSEDRTRMMPAGPVPGGPAGPPAPPAAPAPEGPHPWQNQLRAARDRNQATQVFSAEDFATPQQAPPPYQGGQQRPAPGYPPQGGQPRPGGYPEPGYPPQGGYPQQSPQPGYPPPGHQQPGGYPPPPAPGGDQRRADPRQGDGGRAGYGRQERPPVAPPPYQARRDQQQAGPGYREPQPYGGAERGRGESYGDPYGEPPTGRPSPGRAPQGRAAGAAPAHRPEPQPQHRPEPPVAREPQPERAPEREPRPSREPRRRSRNRMYIPGLGCLKGCLMVLLILAVAALALWNFTPLPQYWADVQHWYSESSSWVSTTWHSVTGN</sequence>
<evidence type="ECO:0000259" key="10">
    <source>
        <dbReference type="PROSITE" id="PS50011"/>
    </source>
</evidence>
<evidence type="ECO:0000256" key="7">
    <source>
        <dbReference type="PROSITE-ProRule" id="PRU10141"/>
    </source>
</evidence>
<dbReference type="PROSITE" id="PS00107">
    <property type="entry name" value="PROTEIN_KINASE_ATP"/>
    <property type="match status" value="1"/>
</dbReference>
<evidence type="ECO:0000256" key="2">
    <source>
        <dbReference type="ARBA" id="ARBA00012513"/>
    </source>
</evidence>
<dbReference type="InterPro" id="IPR000719">
    <property type="entry name" value="Prot_kinase_dom"/>
</dbReference>
<keyword evidence="9" id="KW-0812">Transmembrane</keyword>
<accession>A0ABN1WBP5</accession>
<dbReference type="Proteomes" id="UP001500037">
    <property type="component" value="Unassembled WGS sequence"/>
</dbReference>
<feature type="compositionally biased region" description="Basic and acidic residues" evidence="8">
    <location>
        <begin position="606"/>
        <end position="621"/>
    </location>
</feature>
<evidence type="ECO:0000256" key="4">
    <source>
        <dbReference type="ARBA" id="ARBA00022741"/>
    </source>
</evidence>
<feature type="compositionally biased region" description="Pro residues" evidence="8">
    <location>
        <begin position="478"/>
        <end position="497"/>
    </location>
</feature>
<feature type="region of interest" description="Disordered" evidence="8">
    <location>
        <begin position="306"/>
        <end position="327"/>
    </location>
</feature>
<dbReference type="PROSITE" id="PS50011">
    <property type="entry name" value="PROTEIN_KINASE_DOM"/>
    <property type="match status" value="1"/>
</dbReference>
<dbReference type="EMBL" id="BAAALF010000057">
    <property type="protein sequence ID" value="GAA1241558.1"/>
    <property type="molecule type" value="Genomic_DNA"/>
</dbReference>
<proteinExistence type="inferred from homology"/>
<evidence type="ECO:0000256" key="9">
    <source>
        <dbReference type="SAM" id="Phobius"/>
    </source>
</evidence>
<dbReference type="EC" id="2.7.11.1" evidence="2"/>
<feature type="compositionally biased region" description="Low complexity" evidence="8">
    <location>
        <begin position="468"/>
        <end position="477"/>
    </location>
</feature>
<dbReference type="SUPFAM" id="SSF56112">
    <property type="entry name" value="Protein kinase-like (PK-like)"/>
    <property type="match status" value="1"/>
</dbReference>
<evidence type="ECO:0000313" key="12">
    <source>
        <dbReference type="Proteomes" id="UP001500037"/>
    </source>
</evidence>
<dbReference type="InterPro" id="IPR011009">
    <property type="entry name" value="Kinase-like_dom_sf"/>
</dbReference>
<dbReference type="PANTHER" id="PTHR43671:SF13">
    <property type="entry name" value="SERINE_THREONINE-PROTEIN KINASE NEK2"/>
    <property type="match status" value="1"/>
</dbReference>
<evidence type="ECO:0000256" key="5">
    <source>
        <dbReference type="ARBA" id="ARBA00022777"/>
    </source>
</evidence>
<dbReference type="InterPro" id="IPR017441">
    <property type="entry name" value="Protein_kinase_ATP_BS"/>
</dbReference>
<feature type="compositionally biased region" description="Low complexity" evidence="8">
    <location>
        <begin position="571"/>
        <end position="587"/>
    </location>
</feature>
<feature type="domain" description="Protein kinase" evidence="10">
    <location>
        <begin position="8"/>
        <end position="278"/>
    </location>
</feature>
<organism evidence="11 12">
    <name type="scientific">Kitasatospora nipponensis</name>
    <dbReference type="NCBI Taxonomy" id="258049"/>
    <lineage>
        <taxon>Bacteria</taxon>
        <taxon>Bacillati</taxon>
        <taxon>Actinomycetota</taxon>
        <taxon>Actinomycetes</taxon>
        <taxon>Kitasatosporales</taxon>
        <taxon>Streptomycetaceae</taxon>
        <taxon>Kitasatospora</taxon>
    </lineage>
</organism>
<dbReference type="CDD" id="cd14014">
    <property type="entry name" value="STKc_PknB_like"/>
    <property type="match status" value="1"/>
</dbReference>
<keyword evidence="4 7" id="KW-0547">Nucleotide-binding</keyword>